<gene>
    <name evidence="1" type="ORF">LOK49_LG13G02764</name>
</gene>
<protein>
    <submittedName>
        <fullName evidence="1">Uncharacterized protein</fullName>
    </submittedName>
</protein>
<proteinExistence type="predicted"/>
<evidence type="ECO:0000313" key="1">
    <source>
        <dbReference type="EMBL" id="KAI7988994.1"/>
    </source>
</evidence>
<reference evidence="1 2" key="1">
    <citation type="journal article" date="2022" name="Plant J.">
        <title>Chromosome-level genome of Camellia lanceoleosa provides a valuable resource for understanding genome evolution and self-incompatibility.</title>
        <authorList>
            <person name="Gong W."/>
            <person name="Xiao S."/>
            <person name="Wang L."/>
            <person name="Liao Z."/>
            <person name="Chang Y."/>
            <person name="Mo W."/>
            <person name="Hu G."/>
            <person name="Li W."/>
            <person name="Zhao G."/>
            <person name="Zhu H."/>
            <person name="Hu X."/>
            <person name="Ji K."/>
            <person name="Xiang X."/>
            <person name="Song Q."/>
            <person name="Yuan D."/>
            <person name="Jin S."/>
            <person name="Zhang L."/>
        </authorList>
    </citation>
    <scope>NUCLEOTIDE SEQUENCE [LARGE SCALE GENOMIC DNA]</scope>
    <source>
        <strain evidence="1">SQ_2022a</strain>
    </source>
</reference>
<sequence>MGKVEECKFFFQTLYKFVYLLGTYLKPHVAILDGITMGGGAGISLPGMLRVVTDKTGPPTISPVYLVI</sequence>
<name>A0ACC0FKE0_9ERIC</name>
<dbReference type="EMBL" id="CM045771">
    <property type="protein sequence ID" value="KAI7988994.1"/>
    <property type="molecule type" value="Genomic_DNA"/>
</dbReference>
<dbReference type="Proteomes" id="UP001060215">
    <property type="component" value="Chromosome 14"/>
</dbReference>
<comment type="caution">
    <text evidence="1">The sequence shown here is derived from an EMBL/GenBank/DDBJ whole genome shotgun (WGS) entry which is preliminary data.</text>
</comment>
<organism evidence="1 2">
    <name type="scientific">Camellia lanceoleosa</name>
    <dbReference type="NCBI Taxonomy" id="1840588"/>
    <lineage>
        <taxon>Eukaryota</taxon>
        <taxon>Viridiplantae</taxon>
        <taxon>Streptophyta</taxon>
        <taxon>Embryophyta</taxon>
        <taxon>Tracheophyta</taxon>
        <taxon>Spermatophyta</taxon>
        <taxon>Magnoliopsida</taxon>
        <taxon>eudicotyledons</taxon>
        <taxon>Gunneridae</taxon>
        <taxon>Pentapetalae</taxon>
        <taxon>asterids</taxon>
        <taxon>Ericales</taxon>
        <taxon>Theaceae</taxon>
        <taxon>Camellia</taxon>
    </lineage>
</organism>
<accession>A0ACC0FKE0</accession>
<keyword evidence="2" id="KW-1185">Reference proteome</keyword>
<evidence type="ECO:0000313" key="2">
    <source>
        <dbReference type="Proteomes" id="UP001060215"/>
    </source>
</evidence>